<dbReference type="Gene3D" id="3.40.30.10">
    <property type="entry name" value="Glutaredoxin"/>
    <property type="match status" value="1"/>
</dbReference>
<dbReference type="PROSITE" id="PS51352">
    <property type="entry name" value="THIOREDOXIN_2"/>
    <property type="match status" value="1"/>
</dbReference>
<dbReference type="PANTHER" id="PTHR42852:SF13">
    <property type="entry name" value="PROTEIN DIPZ"/>
    <property type="match status" value="1"/>
</dbReference>
<dbReference type="RefSeq" id="WP_112567584.1">
    <property type="nucleotide sequence ID" value="NZ_CP043450.1"/>
</dbReference>
<dbReference type="InterPro" id="IPR000866">
    <property type="entry name" value="AhpC/TSA"/>
</dbReference>
<dbReference type="CDD" id="cd02966">
    <property type="entry name" value="TlpA_like_family"/>
    <property type="match status" value="1"/>
</dbReference>
<organism evidence="3 4">
    <name type="scientific">Mucilaginibacter rubeus</name>
    <dbReference type="NCBI Taxonomy" id="2027860"/>
    <lineage>
        <taxon>Bacteria</taxon>
        <taxon>Pseudomonadati</taxon>
        <taxon>Bacteroidota</taxon>
        <taxon>Sphingobacteriia</taxon>
        <taxon>Sphingobacteriales</taxon>
        <taxon>Sphingobacteriaceae</taxon>
        <taxon>Mucilaginibacter</taxon>
    </lineage>
</organism>
<name>A0A5C1I1Q9_9SPHI</name>
<keyword evidence="1" id="KW-0732">Signal</keyword>
<dbReference type="AlphaFoldDB" id="A0A5C1I1Q9"/>
<gene>
    <name evidence="3" type="ORF">DEO27_017460</name>
</gene>
<feature type="domain" description="Thioredoxin" evidence="2">
    <location>
        <begin position="108"/>
        <end position="244"/>
    </location>
</feature>
<dbReference type="GO" id="GO:0016491">
    <property type="term" value="F:oxidoreductase activity"/>
    <property type="evidence" value="ECO:0007669"/>
    <property type="project" value="InterPro"/>
</dbReference>
<dbReference type="SUPFAM" id="SSF52833">
    <property type="entry name" value="Thioredoxin-like"/>
    <property type="match status" value="1"/>
</dbReference>
<proteinExistence type="predicted"/>
<keyword evidence="4" id="KW-1185">Reference proteome</keyword>
<dbReference type="KEGG" id="mrub:DEO27_017460"/>
<sequence>MKSGKQLTALLTIISLPILYCQQGLAQTIPDRSQLAVKNVVKYMLPNGSVIGPEKLDSVKKIWGADRVMMKHTDVDDARGIVHLEQLTDEMIKNMAANVEAQGKWLEDMKGKAALDFTASDINGSPVSLSALKGKVVVVNFWFTNCPPCIAEMPDLNKLVDKYQGKDIVFLGLTFNDGKTVEKFLGAHQFRYQALVKANEAIAAYKIHNYPTHLVIDKKGILTAYYSASSDTFSLLSVEIDKSL</sequence>
<dbReference type="InterPro" id="IPR050553">
    <property type="entry name" value="Thioredoxin_ResA/DsbE_sf"/>
</dbReference>
<dbReference type="InterPro" id="IPR013766">
    <property type="entry name" value="Thioredoxin_domain"/>
</dbReference>
<dbReference type="Proteomes" id="UP000251402">
    <property type="component" value="Chromosome"/>
</dbReference>
<evidence type="ECO:0000259" key="2">
    <source>
        <dbReference type="PROSITE" id="PS51352"/>
    </source>
</evidence>
<dbReference type="EMBL" id="CP043450">
    <property type="protein sequence ID" value="QEM11736.1"/>
    <property type="molecule type" value="Genomic_DNA"/>
</dbReference>
<feature type="chain" id="PRO_5022838113" evidence="1">
    <location>
        <begin position="27"/>
        <end position="244"/>
    </location>
</feature>
<evidence type="ECO:0000313" key="4">
    <source>
        <dbReference type="Proteomes" id="UP000251402"/>
    </source>
</evidence>
<reference evidence="3" key="1">
    <citation type="submission" date="2019-08" db="EMBL/GenBank/DDBJ databases">
        <title>Comparative genome analysis confer to the adaptation heavy metal polluted environment.</title>
        <authorList>
            <person name="Li Y."/>
        </authorList>
    </citation>
    <scope>NUCLEOTIDE SEQUENCE [LARGE SCALE GENOMIC DNA]</scope>
    <source>
        <strain evidence="3">P1</strain>
    </source>
</reference>
<feature type="signal peptide" evidence="1">
    <location>
        <begin position="1"/>
        <end position="26"/>
    </location>
</feature>
<dbReference type="InterPro" id="IPR036249">
    <property type="entry name" value="Thioredoxin-like_sf"/>
</dbReference>
<evidence type="ECO:0000256" key="1">
    <source>
        <dbReference type="SAM" id="SignalP"/>
    </source>
</evidence>
<protein>
    <submittedName>
        <fullName evidence="3">TlpA family protein disulfide reductase</fullName>
    </submittedName>
</protein>
<dbReference type="PANTHER" id="PTHR42852">
    <property type="entry name" value="THIOL:DISULFIDE INTERCHANGE PROTEIN DSBE"/>
    <property type="match status" value="1"/>
</dbReference>
<evidence type="ECO:0000313" key="3">
    <source>
        <dbReference type="EMBL" id="QEM11736.1"/>
    </source>
</evidence>
<dbReference type="GO" id="GO:0016209">
    <property type="term" value="F:antioxidant activity"/>
    <property type="evidence" value="ECO:0007669"/>
    <property type="project" value="InterPro"/>
</dbReference>
<dbReference type="OrthoDB" id="9815205at2"/>
<accession>A0A5C1I1Q9</accession>
<dbReference type="Pfam" id="PF00578">
    <property type="entry name" value="AhpC-TSA"/>
    <property type="match status" value="1"/>
</dbReference>